<feature type="region of interest" description="Disordered" evidence="1">
    <location>
        <begin position="230"/>
        <end position="254"/>
    </location>
</feature>
<protein>
    <submittedName>
        <fullName evidence="2">Uncharacterized protein</fullName>
    </submittedName>
</protein>
<name>A0ABP3SSM8_9ACTN</name>
<dbReference type="EMBL" id="BAAAGU010000053">
    <property type="protein sequence ID" value="GAA0661759.1"/>
    <property type="molecule type" value="Genomic_DNA"/>
</dbReference>
<reference evidence="3" key="1">
    <citation type="journal article" date="2019" name="Int. J. Syst. Evol. Microbiol.">
        <title>The Global Catalogue of Microorganisms (GCM) 10K type strain sequencing project: providing services to taxonomists for standard genome sequencing and annotation.</title>
        <authorList>
            <consortium name="The Broad Institute Genomics Platform"/>
            <consortium name="The Broad Institute Genome Sequencing Center for Infectious Disease"/>
            <person name="Wu L."/>
            <person name="Ma J."/>
        </authorList>
    </citation>
    <scope>NUCLEOTIDE SEQUENCE [LARGE SCALE GENOMIC DNA]</scope>
    <source>
        <strain evidence="3">JCM 10367</strain>
    </source>
</reference>
<gene>
    <name evidence="2" type="ORF">GCM10009535_46650</name>
</gene>
<sequence length="254" mass="28361">MKDRMPTHEPSPPADRDLSHSLNFRVDDLDADDQISAAFFRLVSVHEDMLVSLAEHHSADGARSFYVLYDGSATWDHPGVPQYVALHLQRDLERSTFSFERATLPLPSMAQSWLIRRGCPPEFLTLDAERGTAPADEATRALEQRLMRDGDHYALGWSHTQDDPDDWVTLAVLRALDERARSPFRVVVEEVDIEAGTHTLREGGFDSVEEALQWCDDRLGGLSKALPLVRPVPSLSRPAPAPKTASSRPSGRSR</sequence>
<keyword evidence="3" id="KW-1185">Reference proteome</keyword>
<organism evidence="2 3">
    <name type="scientific">Streptomyces thermocarboxydovorans</name>
    <dbReference type="NCBI Taxonomy" id="59298"/>
    <lineage>
        <taxon>Bacteria</taxon>
        <taxon>Bacillati</taxon>
        <taxon>Actinomycetota</taxon>
        <taxon>Actinomycetes</taxon>
        <taxon>Kitasatosporales</taxon>
        <taxon>Streptomycetaceae</taxon>
        <taxon>Streptomyces</taxon>
    </lineage>
</organism>
<accession>A0ABP3SSM8</accession>
<proteinExistence type="predicted"/>
<comment type="caution">
    <text evidence="2">The sequence shown here is derived from an EMBL/GenBank/DDBJ whole genome shotgun (WGS) entry which is preliminary data.</text>
</comment>
<evidence type="ECO:0000313" key="3">
    <source>
        <dbReference type="Proteomes" id="UP001500724"/>
    </source>
</evidence>
<evidence type="ECO:0000313" key="2">
    <source>
        <dbReference type="EMBL" id="GAA0661759.1"/>
    </source>
</evidence>
<dbReference type="Proteomes" id="UP001500724">
    <property type="component" value="Unassembled WGS sequence"/>
</dbReference>
<evidence type="ECO:0000256" key="1">
    <source>
        <dbReference type="SAM" id="MobiDB-lite"/>
    </source>
</evidence>
<feature type="compositionally biased region" description="Polar residues" evidence="1">
    <location>
        <begin position="244"/>
        <end position="254"/>
    </location>
</feature>